<keyword evidence="9 12" id="KW-1133">Transmembrane helix</keyword>
<evidence type="ECO:0000313" key="14">
    <source>
        <dbReference type="Proteomes" id="UP000529417"/>
    </source>
</evidence>
<evidence type="ECO:0000256" key="7">
    <source>
        <dbReference type="ARBA" id="ARBA00022692"/>
    </source>
</evidence>
<dbReference type="EMBL" id="JACBXS010000013">
    <property type="protein sequence ID" value="NYS24950.1"/>
    <property type="molecule type" value="Genomic_DNA"/>
</dbReference>
<evidence type="ECO:0000256" key="11">
    <source>
        <dbReference type="ARBA" id="ARBA00023136"/>
    </source>
</evidence>
<dbReference type="PANTHER" id="PTHR21320">
    <property type="entry name" value="CYTOCHROME C OXIDASE ASSEMBLY PROTEIN COX11-RELATED"/>
    <property type="match status" value="1"/>
</dbReference>
<accession>A0A7Z0KY67</accession>
<dbReference type="GO" id="GO:0005507">
    <property type="term" value="F:copper ion binding"/>
    <property type="evidence" value="ECO:0007669"/>
    <property type="project" value="InterPro"/>
</dbReference>
<comment type="similarity">
    <text evidence="3 12">Belongs to the COX11/CtaG family.</text>
</comment>
<evidence type="ECO:0000256" key="2">
    <source>
        <dbReference type="ARBA" id="ARBA00004382"/>
    </source>
</evidence>
<dbReference type="SUPFAM" id="SSF110111">
    <property type="entry name" value="Ctag/Cox11"/>
    <property type="match status" value="1"/>
</dbReference>
<evidence type="ECO:0000256" key="9">
    <source>
        <dbReference type="ARBA" id="ARBA00022989"/>
    </source>
</evidence>
<evidence type="ECO:0000256" key="10">
    <source>
        <dbReference type="ARBA" id="ARBA00023008"/>
    </source>
</evidence>
<comment type="subcellular location">
    <subcellularLocation>
        <location evidence="2 12">Cell inner membrane</location>
        <topology evidence="2 12">Single-pass type II membrane protein</topology>
        <orientation evidence="2 12">Periplasmic side</orientation>
    </subcellularLocation>
</comment>
<protein>
    <recommendedName>
        <fullName evidence="4 12">Cytochrome c oxidase assembly protein CtaG</fullName>
    </recommendedName>
</protein>
<dbReference type="RefSeq" id="WP_179905650.1">
    <property type="nucleotide sequence ID" value="NZ_JACBXS010000013.1"/>
</dbReference>
<proteinExistence type="inferred from homology"/>
<evidence type="ECO:0000313" key="13">
    <source>
        <dbReference type="EMBL" id="NYS24950.1"/>
    </source>
</evidence>
<reference evidence="13 14" key="1">
    <citation type="journal article" date="2000" name="Arch. Microbiol.">
        <title>Rhodobaca bogoriensis gen. nov. and sp. nov., an alkaliphilic purple nonsulfur bacterium from African Rift Valley soda lakes.</title>
        <authorList>
            <person name="Milford A.D."/>
            <person name="Achenbach L.A."/>
            <person name="Jung D.O."/>
            <person name="Madigan M.T."/>
        </authorList>
    </citation>
    <scope>NUCLEOTIDE SEQUENCE [LARGE SCALE GENOMIC DNA]</scope>
    <source>
        <strain evidence="13 14">2376</strain>
    </source>
</reference>
<dbReference type="Gene3D" id="2.60.370.10">
    <property type="entry name" value="Ctag/Cox11"/>
    <property type="match status" value="1"/>
</dbReference>
<keyword evidence="8 12" id="KW-0735">Signal-anchor</keyword>
<dbReference type="AlphaFoldDB" id="A0A7Z0KY67"/>
<dbReference type="Pfam" id="PF04442">
    <property type="entry name" value="CtaG_Cox11"/>
    <property type="match status" value="1"/>
</dbReference>
<evidence type="ECO:0000256" key="6">
    <source>
        <dbReference type="ARBA" id="ARBA00022519"/>
    </source>
</evidence>
<feature type="topological domain" description="Cytoplasmic" evidence="12">
    <location>
        <begin position="1"/>
        <end position="13"/>
    </location>
</feature>
<keyword evidence="11 12" id="KW-0472">Membrane</keyword>
<dbReference type="InterPro" id="IPR007533">
    <property type="entry name" value="Cyt_c_oxidase_assmbl_CtaG"/>
</dbReference>
<comment type="function">
    <text evidence="1 12">Exerts its effect at some terminal stage of cytochrome c oxidase synthesis, probably by being involved in the insertion of the copper B into subunit I.</text>
</comment>
<evidence type="ECO:0000256" key="8">
    <source>
        <dbReference type="ARBA" id="ARBA00022968"/>
    </source>
</evidence>
<dbReference type="PIRSF" id="PIRSF005413">
    <property type="entry name" value="COX11"/>
    <property type="match status" value="1"/>
</dbReference>
<dbReference type="GO" id="GO:0005886">
    <property type="term" value="C:plasma membrane"/>
    <property type="evidence" value="ECO:0007669"/>
    <property type="project" value="UniProtKB-SubCell"/>
</dbReference>
<keyword evidence="5 12" id="KW-1003">Cell membrane</keyword>
<evidence type="ECO:0000256" key="12">
    <source>
        <dbReference type="HAMAP-Rule" id="MF_00155"/>
    </source>
</evidence>
<evidence type="ECO:0000256" key="3">
    <source>
        <dbReference type="ARBA" id="ARBA00009620"/>
    </source>
</evidence>
<evidence type="ECO:0000256" key="4">
    <source>
        <dbReference type="ARBA" id="ARBA00015384"/>
    </source>
</evidence>
<evidence type="ECO:0000256" key="5">
    <source>
        <dbReference type="ARBA" id="ARBA00022475"/>
    </source>
</evidence>
<keyword evidence="6 12" id="KW-0997">Cell inner membrane</keyword>
<dbReference type="Proteomes" id="UP000529417">
    <property type="component" value="Unassembled WGS sequence"/>
</dbReference>
<dbReference type="HAMAP" id="MF_00155">
    <property type="entry name" value="CtaG"/>
    <property type="match status" value="1"/>
</dbReference>
<keyword evidence="7 12" id="KW-0812">Transmembrane</keyword>
<comment type="caution">
    <text evidence="13">The sequence shown here is derived from an EMBL/GenBank/DDBJ whole genome shotgun (WGS) entry which is preliminary data.</text>
</comment>
<evidence type="ECO:0000256" key="1">
    <source>
        <dbReference type="ARBA" id="ARBA00004007"/>
    </source>
</evidence>
<name>A0A7Z0KY67_9RHOB</name>
<dbReference type="FunFam" id="2.60.370.10:FF:000001">
    <property type="entry name" value="COX11 cytochrome c oxidase assembly homolog"/>
    <property type="match status" value="1"/>
</dbReference>
<organism evidence="13 14">
    <name type="scientific">Rhabdonatronobacter sediminivivens</name>
    <dbReference type="NCBI Taxonomy" id="2743469"/>
    <lineage>
        <taxon>Bacteria</taxon>
        <taxon>Pseudomonadati</taxon>
        <taxon>Pseudomonadota</taxon>
        <taxon>Alphaproteobacteria</taxon>
        <taxon>Rhodobacterales</taxon>
        <taxon>Paracoccaceae</taxon>
        <taxon>Rhabdonatronobacter</taxon>
    </lineage>
</organism>
<sequence length="201" mass="22438">MICKFRALPGKQKSLAATVGTVLFMGAMGWAAVPLYDLFCRVTGYGGTTNVADSAGDRILEETVRVRFDGSRARGFPWEFRPVERTMEVRLGEMGLAFYEAYNPTDEVIAGTASYNVTPYSAGIYFTKIDCFCFELQVLQPGERVLMPVTFFVDPDMLDDHEARDNHTITLSYTFHPTDLPENYAELNTGAIPAEDMDLTQ</sequence>
<gene>
    <name evidence="12" type="primary">ctaG</name>
    <name evidence="13" type="ORF">HUK65_08075</name>
</gene>
<feature type="topological domain" description="Periplasmic" evidence="12">
    <location>
        <begin position="33"/>
        <end position="201"/>
    </location>
</feature>
<keyword evidence="14" id="KW-1185">Reference proteome</keyword>
<dbReference type="PANTHER" id="PTHR21320:SF3">
    <property type="entry name" value="CYTOCHROME C OXIDASE ASSEMBLY PROTEIN COX11, MITOCHONDRIAL-RELATED"/>
    <property type="match status" value="1"/>
</dbReference>
<dbReference type="GO" id="GO:0008535">
    <property type="term" value="P:respiratory chain complex IV assembly"/>
    <property type="evidence" value="ECO:0007669"/>
    <property type="project" value="UniProtKB-UniRule"/>
</dbReference>
<keyword evidence="10 12" id="KW-0186">Copper</keyword>
<dbReference type="NCBIfam" id="NF003465">
    <property type="entry name" value="PRK05089.1"/>
    <property type="match status" value="1"/>
</dbReference>
<dbReference type="InterPro" id="IPR023471">
    <property type="entry name" value="CtaG/Cox11_dom_sf"/>
</dbReference>